<evidence type="ECO:0000256" key="2">
    <source>
        <dbReference type="ARBA" id="ARBA00022694"/>
    </source>
</evidence>
<protein>
    <recommendedName>
        <fullName evidence="4">tRNA pseudouridine synthase A</fullName>
        <ecNumber evidence="4">5.4.99.12</ecNumber>
    </recommendedName>
    <alternativeName>
        <fullName evidence="4">tRNA pseudouridine(38-40) synthase</fullName>
    </alternativeName>
    <alternativeName>
        <fullName evidence="4">tRNA pseudouridylate synthase I</fullName>
    </alternativeName>
    <alternativeName>
        <fullName evidence="4">tRNA-uridine isomerase I</fullName>
    </alternativeName>
</protein>
<dbReference type="SUPFAM" id="SSF55120">
    <property type="entry name" value="Pseudouridine synthase"/>
    <property type="match status" value="1"/>
</dbReference>
<evidence type="ECO:0000256" key="4">
    <source>
        <dbReference type="HAMAP-Rule" id="MF_00171"/>
    </source>
</evidence>
<evidence type="ECO:0000256" key="1">
    <source>
        <dbReference type="ARBA" id="ARBA00009375"/>
    </source>
</evidence>
<dbReference type="HAMAP" id="MF_00171">
    <property type="entry name" value="TruA"/>
    <property type="match status" value="1"/>
</dbReference>
<feature type="domain" description="Pseudouridine synthase I TruA alpha/beta" evidence="6">
    <location>
        <begin position="156"/>
        <end position="257"/>
    </location>
</feature>
<accession>A0ABX1LV62</accession>
<dbReference type="CDD" id="cd02570">
    <property type="entry name" value="PseudoU_synth_EcTruA"/>
    <property type="match status" value="1"/>
</dbReference>
<dbReference type="EMBL" id="JAAVJL010000001">
    <property type="protein sequence ID" value="NMF59143.1"/>
    <property type="molecule type" value="Genomic_DNA"/>
</dbReference>
<comment type="function">
    <text evidence="4">Formation of pseudouridine at positions 38, 39 and 40 in the anticodon stem and loop of transfer RNAs.</text>
</comment>
<comment type="caution">
    <text evidence="4">Lacks conserved residue(s) required for the propagation of feature annotation.</text>
</comment>
<organism evidence="7 8">
    <name type="scientific">Pseudanabaena yagii GIHE-NHR1</name>
    <dbReference type="NCBI Taxonomy" id="2722753"/>
    <lineage>
        <taxon>Bacteria</taxon>
        <taxon>Bacillati</taxon>
        <taxon>Cyanobacteriota</taxon>
        <taxon>Cyanophyceae</taxon>
        <taxon>Pseudanabaenales</taxon>
        <taxon>Pseudanabaenaceae</taxon>
        <taxon>Pseudanabaena</taxon>
        <taxon>Pseudanabaena yagii</taxon>
    </lineage>
</organism>
<dbReference type="Proteomes" id="UP000738376">
    <property type="component" value="Unassembled WGS sequence"/>
</dbReference>
<comment type="similarity">
    <text evidence="1 4 5">Belongs to the tRNA pseudouridine synthase TruA family.</text>
</comment>
<dbReference type="InterPro" id="IPR020097">
    <property type="entry name" value="PsdUridine_synth_TruA_a/b_dom"/>
</dbReference>
<evidence type="ECO:0000259" key="6">
    <source>
        <dbReference type="Pfam" id="PF01416"/>
    </source>
</evidence>
<dbReference type="InterPro" id="IPR001406">
    <property type="entry name" value="PsdUridine_synth_TruA"/>
</dbReference>
<proteinExistence type="inferred from homology"/>
<dbReference type="NCBIfam" id="TIGR00071">
    <property type="entry name" value="hisT_truA"/>
    <property type="match status" value="1"/>
</dbReference>
<feature type="domain" description="Pseudouridine synthase I TruA alpha/beta" evidence="6">
    <location>
        <begin position="20"/>
        <end position="115"/>
    </location>
</feature>
<dbReference type="Pfam" id="PF01416">
    <property type="entry name" value="PseudoU_synth_1"/>
    <property type="match status" value="2"/>
</dbReference>
<feature type="active site" description="Nucleophile" evidence="4">
    <location>
        <position position="64"/>
    </location>
</feature>
<dbReference type="EC" id="5.4.99.12" evidence="4"/>
<keyword evidence="8" id="KW-1185">Reference proteome</keyword>
<dbReference type="Gene3D" id="3.30.70.580">
    <property type="entry name" value="Pseudouridine synthase I, catalytic domain, N-terminal subdomain"/>
    <property type="match status" value="1"/>
</dbReference>
<evidence type="ECO:0000313" key="8">
    <source>
        <dbReference type="Proteomes" id="UP000738376"/>
    </source>
</evidence>
<reference evidence="7 8" key="1">
    <citation type="submission" date="2020-03" db="EMBL/GenBank/DDBJ databases">
        <title>Draft Genome Sequence of 2-Methylisoborneol Producing Pseudanabaena yagii Strain GIHE-NHR1 Isolated from North Han River in South Korea.</title>
        <authorList>
            <person name="Jeong J."/>
        </authorList>
    </citation>
    <scope>NUCLEOTIDE SEQUENCE [LARGE SCALE GENOMIC DNA]</scope>
    <source>
        <strain evidence="7 8">GIHE-NHR1</strain>
    </source>
</reference>
<keyword evidence="2 4" id="KW-0819">tRNA processing</keyword>
<dbReference type="PANTHER" id="PTHR11142:SF0">
    <property type="entry name" value="TRNA PSEUDOURIDINE SYNTHASE-LIKE 1"/>
    <property type="match status" value="1"/>
</dbReference>
<dbReference type="Gene3D" id="3.30.70.660">
    <property type="entry name" value="Pseudouridine synthase I, catalytic domain, C-terminal subdomain"/>
    <property type="match status" value="1"/>
</dbReference>
<dbReference type="GO" id="GO:0160147">
    <property type="term" value="F:tRNA pseudouridine(38-40) synthase activity"/>
    <property type="evidence" value="ECO:0007669"/>
    <property type="project" value="UniProtKB-EC"/>
</dbReference>
<dbReference type="PIRSF" id="PIRSF001430">
    <property type="entry name" value="tRNA_psdUrid_synth"/>
    <property type="match status" value="1"/>
</dbReference>
<dbReference type="PANTHER" id="PTHR11142">
    <property type="entry name" value="PSEUDOURIDYLATE SYNTHASE"/>
    <property type="match status" value="1"/>
</dbReference>
<comment type="caution">
    <text evidence="7">The sequence shown here is derived from an EMBL/GenBank/DDBJ whole genome shotgun (WGS) entry which is preliminary data.</text>
</comment>
<sequence length="283" mass="32166">MPEVILSADSDPVRRVALVIQYLGTHYYGWQRQLNHPSVQQTIEEAIAQICGNTTVIHSAGRTDTGVHAAAQVAHFDTSSVIPPQKWAKVLNNYLPEDILICSSTEVASDWHARFSATWRRYRYTIYTAAIPNLFVKQFSWHYYHEHLNEKLMHQALQPMLGEHDMAAFQRAGSSRPHSRLEVQEALCWRDGDFVHVEVQASGFLYGMIRLLVGQLIDVGRSRLSVEAFTSRWQEKRRIEVKYAAPPQGLCLLAIGYADNPFTEFASRKQTLGLTNDRAISLI</sequence>
<gene>
    <name evidence="4 7" type="primary">truA</name>
    <name evidence="7" type="ORF">HC246_14250</name>
</gene>
<keyword evidence="3 4" id="KW-0413">Isomerase</keyword>
<dbReference type="InterPro" id="IPR020095">
    <property type="entry name" value="PsdUridine_synth_TruA_C"/>
</dbReference>
<evidence type="ECO:0000313" key="7">
    <source>
        <dbReference type="EMBL" id="NMF59143.1"/>
    </source>
</evidence>
<dbReference type="InterPro" id="IPR020094">
    <property type="entry name" value="TruA/RsuA/RluB/E/F_N"/>
</dbReference>
<evidence type="ECO:0000256" key="5">
    <source>
        <dbReference type="RuleBase" id="RU003792"/>
    </source>
</evidence>
<dbReference type="InterPro" id="IPR020103">
    <property type="entry name" value="PsdUridine_synth_cat_dom_sf"/>
</dbReference>
<comment type="catalytic activity">
    <reaction evidence="4 5">
        <text>uridine(38/39/40) in tRNA = pseudouridine(38/39/40) in tRNA</text>
        <dbReference type="Rhea" id="RHEA:22376"/>
        <dbReference type="Rhea" id="RHEA-COMP:10085"/>
        <dbReference type="Rhea" id="RHEA-COMP:10087"/>
        <dbReference type="ChEBI" id="CHEBI:65314"/>
        <dbReference type="ChEBI" id="CHEBI:65315"/>
        <dbReference type="EC" id="5.4.99.12"/>
    </reaction>
</comment>
<dbReference type="RefSeq" id="WP_169363954.1">
    <property type="nucleotide sequence ID" value="NZ_JAAVJL010000001.1"/>
</dbReference>
<feature type="binding site" evidence="4">
    <location>
        <position position="122"/>
    </location>
    <ligand>
        <name>substrate</name>
    </ligand>
</feature>
<name>A0ABX1LV62_9CYAN</name>
<comment type="subunit">
    <text evidence="4">Homodimer.</text>
</comment>
<evidence type="ECO:0000256" key="3">
    <source>
        <dbReference type="ARBA" id="ARBA00023235"/>
    </source>
</evidence>